<reference evidence="1" key="1">
    <citation type="submission" date="2020-05" db="EMBL/GenBank/DDBJ databases">
        <title>Large-scale comparative analyses of tick genomes elucidate their genetic diversity and vector capacities.</title>
        <authorList>
            <person name="Jia N."/>
            <person name="Wang J."/>
            <person name="Shi W."/>
            <person name="Du L."/>
            <person name="Sun Y."/>
            <person name="Zhan W."/>
            <person name="Jiang J."/>
            <person name="Wang Q."/>
            <person name="Zhang B."/>
            <person name="Ji P."/>
            <person name="Sakyi L.B."/>
            <person name="Cui X."/>
            <person name="Yuan T."/>
            <person name="Jiang B."/>
            <person name="Yang W."/>
            <person name="Lam T.T.-Y."/>
            <person name="Chang Q."/>
            <person name="Ding S."/>
            <person name="Wang X."/>
            <person name="Zhu J."/>
            <person name="Ruan X."/>
            <person name="Zhao L."/>
            <person name="Wei J."/>
            <person name="Que T."/>
            <person name="Du C."/>
            <person name="Cheng J."/>
            <person name="Dai P."/>
            <person name="Han X."/>
            <person name="Huang E."/>
            <person name="Gao Y."/>
            <person name="Liu J."/>
            <person name="Shao H."/>
            <person name="Ye R."/>
            <person name="Li L."/>
            <person name="Wei W."/>
            <person name="Wang X."/>
            <person name="Wang C."/>
            <person name="Yang T."/>
            <person name="Huo Q."/>
            <person name="Li W."/>
            <person name="Guo W."/>
            <person name="Chen H."/>
            <person name="Zhou L."/>
            <person name="Ni X."/>
            <person name="Tian J."/>
            <person name="Zhou Y."/>
            <person name="Sheng Y."/>
            <person name="Liu T."/>
            <person name="Pan Y."/>
            <person name="Xia L."/>
            <person name="Li J."/>
            <person name="Zhao F."/>
            <person name="Cao W."/>
        </authorList>
    </citation>
    <scope>NUCLEOTIDE SEQUENCE</scope>
    <source>
        <strain evidence="1">Hyas-2018</strain>
    </source>
</reference>
<name>A0ACB7RT15_HYAAI</name>
<evidence type="ECO:0000313" key="1">
    <source>
        <dbReference type="EMBL" id="KAH6925831.1"/>
    </source>
</evidence>
<organism evidence="1 2">
    <name type="scientific">Hyalomma asiaticum</name>
    <name type="common">Tick</name>
    <dbReference type="NCBI Taxonomy" id="266040"/>
    <lineage>
        <taxon>Eukaryota</taxon>
        <taxon>Metazoa</taxon>
        <taxon>Ecdysozoa</taxon>
        <taxon>Arthropoda</taxon>
        <taxon>Chelicerata</taxon>
        <taxon>Arachnida</taxon>
        <taxon>Acari</taxon>
        <taxon>Parasitiformes</taxon>
        <taxon>Ixodida</taxon>
        <taxon>Ixodoidea</taxon>
        <taxon>Ixodidae</taxon>
        <taxon>Hyalomminae</taxon>
        <taxon>Hyalomma</taxon>
    </lineage>
</organism>
<protein>
    <submittedName>
        <fullName evidence="1">Uncharacterized protein</fullName>
    </submittedName>
</protein>
<sequence length="181" mass="20133">MLAHATAKDRQDGNNDGSECSAFAEERRAAGGNPLWGRSRQRAPAVKKPGAKNDQAIVPGEATRTLHQQRRQGLTTRAGRHLGRRRGSKRHRLKRRQDGNNDGSECSAFAEERRAAGGNPLWGRSRQRAPAVKKPGAKNDQAIVPGEATRTLHQQRRQGLTTRAGRHLGRRRGSKRHRLKR</sequence>
<keyword evidence="2" id="KW-1185">Reference proteome</keyword>
<evidence type="ECO:0000313" key="2">
    <source>
        <dbReference type="Proteomes" id="UP000821845"/>
    </source>
</evidence>
<dbReference type="Proteomes" id="UP000821845">
    <property type="component" value="Chromosome 7"/>
</dbReference>
<accession>A0ACB7RT15</accession>
<gene>
    <name evidence="1" type="ORF">HPB50_010720</name>
</gene>
<comment type="caution">
    <text evidence="1">The sequence shown here is derived from an EMBL/GenBank/DDBJ whole genome shotgun (WGS) entry which is preliminary data.</text>
</comment>
<proteinExistence type="predicted"/>
<dbReference type="EMBL" id="CM023487">
    <property type="protein sequence ID" value="KAH6925831.1"/>
    <property type="molecule type" value="Genomic_DNA"/>
</dbReference>